<dbReference type="Proteomes" id="UP000000845">
    <property type="component" value="Chromosome"/>
</dbReference>
<keyword evidence="3 6" id="KW-0328">Glycosyltransferase</keyword>
<dbReference type="PANTHER" id="PTHR19278:SF9">
    <property type="entry name" value="URIDINE 5'-MONOPHOSPHATE SYNTHASE"/>
    <property type="match status" value="1"/>
</dbReference>
<dbReference type="AlphaFoldDB" id="D1AMD3"/>
<dbReference type="GO" id="GO:0044205">
    <property type="term" value="P:'de novo' UMP biosynthetic process"/>
    <property type="evidence" value="ECO:0007669"/>
    <property type="project" value="UniProtKB-UniRule"/>
</dbReference>
<evidence type="ECO:0000313" key="8">
    <source>
        <dbReference type="EMBL" id="ACZ09507.1"/>
    </source>
</evidence>
<dbReference type="InterPro" id="IPR000836">
    <property type="entry name" value="PRTase_dom"/>
</dbReference>
<evidence type="ECO:0000313" key="9">
    <source>
        <dbReference type="Proteomes" id="UP000000845"/>
    </source>
</evidence>
<dbReference type="InterPro" id="IPR004467">
    <property type="entry name" value="Or_phspho_trans_dom"/>
</dbReference>
<dbReference type="PANTHER" id="PTHR19278">
    <property type="entry name" value="OROTATE PHOSPHORIBOSYLTRANSFERASE"/>
    <property type="match status" value="1"/>
</dbReference>
<keyword evidence="5 6" id="KW-0665">Pyrimidine biosynthesis</keyword>
<comment type="caution">
    <text evidence="6">Lacks conserved residue(s) required for the propagation of feature annotation.</text>
</comment>
<evidence type="ECO:0000256" key="6">
    <source>
        <dbReference type="HAMAP-Rule" id="MF_01208"/>
    </source>
</evidence>
<feature type="binding site" evidence="6">
    <location>
        <position position="124"/>
    </location>
    <ligand>
        <name>orotate</name>
        <dbReference type="ChEBI" id="CHEBI:30839"/>
    </ligand>
</feature>
<dbReference type="eggNOG" id="COG0461">
    <property type="taxonomic scope" value="Bacteria"/>
</dbReference>
<comment type="pathway">
    <text evidence="1 6">Pyrimidine metabolism; UMP biosynthesis via de novo pathway; UMP from orotate: step 1/2.</text>
</comment>
<dbReference type="HOGENOM" id="CLU_074878_1_1_0"/>
<name>D1AMD3_SEBTE</name>
<dbReference type="SUPFAM" id="SSF53271">
    <property type="entry name" value="PRTase-like"/>
    <property type="match status" value="1"/>
</dbReference>
<dbReference type="Gene3D" id="3.40.50.2020">
    <property type="match status" value="1"/>
</dbReference>
<dbReference type="KEGG" id="str:Sterm_2662"/>
<gene>
    <name evidence="6" type="primary">pyrE</name>
    <name evidence="8" type="ordered locus">Sterm_2662</name>
</gene>
<comment type="catalytic activity">
    <reaction evidence="6">
        <text>orotidine 5'-phosphate + diphosphate = orotate + 5-phospho-alpha-D-ribose 1-diphosphate</text>
        <dbReference type="Rhea" id="RHEA:10380"/>
        <dbReference type="ChEBI" id="CHEBI:30839"/>
        <dbReference type="ChEBI" id="CHEBI:33019"/>
        <dbReference type="ChEBI" id="CHEBI:57538"/>
        <dbReference type="ChEBI" id="CHEBI:58017"/>
        <dbReference type="EC" id="2.4.2.10"/>
    </reaction>
</comment>
<dbReference type="EC" id="2.4.2.10" evidence="2 6"/>
<proteinExistence type="inferred from homology"/>
<reference evidence="9" key="1">
    <citation type="submission" date="2009-09" db="EMBL/GenBank/DDBJ databases">
        <title>The complete chromosome of Sebaldella termitidis ATCC 33386.</title>
        <authorList>
            <consortium name="US DOE Joint Genome Institute (JGI-PGF)"/>
            <person name="Lucas S."/>
            <person name="Copeland A."/>
            <person name="Lapidus A."/>
            <person name="Glavina del Rio T."/>
            <person name="Dalin E."/>
            <person name="Tice H."/>
            <person name="Bruce D."/>
            <person name="Goodwin L."/>
            <person name="Pitluck S."/>
            <person name="Kyrpides N."/>
            <person name="Mavromatis K."/>
            <person name="Ivanova N."/>
            <person name="Mikhailova N."/>
            <person name="Sims D."/>
            <person name="Meincke L."/>
            <person name="Brettin T."/>
            <person name="Detter J.C."/>
            <person name="Han C."/>
            <person name="Larimer F."/>
            <person name="Land M."/>
            <person name="Hauser L."/>
            <person name="Markowitz V."/>
            <person name="Cheng J.F."/>
            <person name="Hugenholtz P."/>
            <person name="Woyke T."/>
            <person name="Wu D."/>
            <person name="Eisen J.A."/>
        </authorList>
    </citation>
    <scope>NUCLEOTIDE SEQUENCE [LARGE SCALE GENOMIC DNA]</scope>
    <source>
        <strain evidence="9">ATCC 33386 / NCTC 11300</strain>
    </source>
</reference>
<protein>
    <recommendedName>
        <fullName evidence="2 6">Orotate phosphoribosyltransferase</fullName>
        <shortName evidence="6">OPRT</shortName>
        <shortName evidence="6">OPRTase</shortName>
        <ecNumber evidence="2 6">2.4.2.10</ecNumber>
    </recommendedName>
</protein>
<dbReference type="UniPathway" id="UPA00070">
    <property type="reaction ID" value="UER00119"/>
</dbReference>
<dbReference type="Pfam" id="PF00156">
    <property type="entry name" value="Pribosyltran"/>
    <property type="match status" value="1"/>
</dbReference>
<evidence type="ECO:0000256" key="4">
    <source>
        <dbReference type="ARBA" id="ARBA00022679"/>
    </source>
</evidence>
<dbReference type="EMBL" id="CP001739">
    <property type="protein sequence ID" value="ACZ09507.1"/>
    <property type="molecule type" value="Genomic_DNA"/>
</dbReference>
<dbReference type="InterPro" id="IPR029057">
    <property type="entry name" value="PRTase-like"/>
</dbReference>
<comment type="function">
    <text evidence="6">Catalyzes the transfer of a ribosyl phosphate group from 5-phosphoribose 1-diphosphate to orotate, leading to the formation of orotidine monophosphate (OMP).</text>
</comment>
<comment type="subunit">
    <text evidence="6">Homodimer.</text>
</comment>
<evidence type="ECO:0000256" key="3">
    <source>
        <dbReference type="ARBA" id="ARBA00022676"/>
    </source>
</evidence>
<dbReference type="RefSeq" id="WP_012862101.1">
    <property type="nucleotide sequence ID" value="NC_013517.1"/>
</dbReference>
<feature type="binding site" evidence="6">
    <location>
        <position position="100"/>
    </location>
    <ligand>
        <name>5-phospho-alpha-D-ribose 1-diphosphate</name>
        <dbReference type="ChEBI" id="CHEBI:58017"/>
        <note>ligand shared between dimeric partners</note>
    </ligand>
</feature>
<dbReference type="GO" id="GO:0000287">
    <property type="term" value="F:magnesium ion binding"/>
    <property type="evidence" value="ECO:0007669"/>
    <property type="project" value="UniProtKB-UniRule"/>
</dbReference>
<dbReference type="CDD" id="cd06223">
    <property type="entry name" value="PRTases_typeI"/>
    <property type="match status" value="1"/>
</dbReference>
<dbReference type="InterPro" id="IPR023031">
    <property type="entry name" value="OPRT"/>
</dbReference>
<accession>D1AMD3</accession>
<feature type="binding site" description="in other chain" evidence="6">
    <location>
        <begin position="120"/>
        <end position="128"/>
    </location>
    <ligand>
        <name>5-phospho-alpha-D-ribose 1-diphosphate</name>
        <dbReference type="ChEBI" id="CHEBI:58017"/>
        <note>ligand shared between dimeric partners</note>
    </ligand>
</feature>
<evidence type="ECO:0000256" key="2">
    <source>
        <dbReference type="ARBA" id="ARBA00011971"/>
    </source>
</evidence>
<dbReference type="GO" id="GO:0004588">
    <property type="term" value="F:orotate phosphoribosyltransferase activity"/>
    <property type="evidence" value="ECO:0007669"/>
    <property type="project" value="UniProtKB-UniRule"/>
</dbReference>
<keyword evidence="4 6" id="KW-0808">Transferase</keyword>
<feature type="domain" description="Phosphoribosyltransferase" evidence="7">
    <location>
        <begin position="58"/>
        <end position="151"/>
    </location>
</feature>
<sequence length="207" mass="22897">MNKKEQTAKILFDLKAVKINVKEPFTFSSGIKSPIYCDNRVILGYPEAREQIVQGFLDIIDTENTDVIAGVATAGISWAAFIAEKLGKPMAYVRSKPKGHGVGRQIEGAETAGKRVAVIEDLISTGGSSINAAEVLRNSGADSVEVKAIFSYNFKSAFENFEKINCKWDIISDFDILIELLKNEKYLNETEAKTALEWNKNPESWGK</sequence>
<feature type="binding site" evidence="6">
    <location>
        <position position="98"/>
    </location>
    <ligand>
        <name>5-phospho-alpha-D-ribose 1-diphosphate</name>
        <dbReference type="ChEBI" id="CHEBI:58017"/>
        <note>ligand shared between dimeric partners</note>
    </ligand>
</feature>
<evidence type="ECO:0000256" key="5">
    <source>
        <dbReference type="ARBA" id="ARBA00022975"/>
    </source>
</evidence>
<dbReference type="STRING" id="526218.Sterm_2662"/>
<dbReference type="HAMAP" id="MF_01208">
    <property type="entry name" value="PyrE"/>
    <property type="match status" value="1"/>
</dbReference>
<dbReference type="NCBIfam" id="TIGR00336">
    <property type="entry name" value="pyrE"/>
    <property type="match status" value="1"/>
</dbReference>
<keyword evidence="6" id="KW-0460">Magnesium</keyword>
<evidence type="ECO:0000256" key="1">
    <source>
        <dbReference type="ARBA" id="ARBA00004889"/>
    </source>
</evidence>
<feature type="binding site" evidence="6">
    <location>
        <position position="94"/>
    </location>
    <ligand>
        <name>5-phospho-alpha-D-ribose 1-diphosphate</name>
        <dbReference type="ChEBI" id="CHEBI:58017"/>
        <note>ligand shared between dimeric partners</note>
    </ligand>
</feature>
<evidence type="ECO:0000259" key="7">
    <source>
        <dbReference type="Pfam" id="PF00156"/>
    </source>
</evidence>
<keyword evidence="9" id="KW-1185">Reference proteome</keyword>
<comment type="similarity">
    <text evidence="6">Belongs to the purine/pyrimidine phosphoribosyltransferase family. PyrE subfamily.</text>
</comment>
<reference evidence="8 9" key="2">
    <citation type="journal article" date="2010" name="Stand. Genomic Sci.">
        <title>Complete genome sequence of Sebaldella termitidis type strain (NCTC 11300).</title>
        <authorList>
            <person name="Harmon-Smith M."/>
            <person name="Celia L."/>
            <person name="Chertkov O."/>
            <person name="Lapidus A."/>
            <person name="Copeland A."/>
            <person name="Glavina Del Rio T."/>
            <person name="Nolan M."/>
            <person name="Lucas S."/>
            <person name="Tice H."/>
            <person name="Cheng J.F."/>
            <person name="Han C."/>
            <person name="Detter J.C."/>
            <person name="Bruce D."/>
            <person name="Goodwin L."/>
            <person name="Pitluck S."/>
            <person name="Pati A."/>
            <person name="Liolios K."/>
            <person name="Ivanova N."/>
            <person name="Mavromatis K."/>
            <person name="Mikhailova N."/>
            <person name="Chen A."/>
            <person name="Palaniappan K."/>
            <person name="Land M."/>
            <person name="Hauser L."/>
            <person name="Chang Y.J."/>
            <person name="Jeffries C.D."/>
            <person name="Brettin T."/>
            <person name="Goker M."/>
            <person name="Beck B."/>
            <person name="Bristow J."/>
            <person name="Eisen J.A."/>
            <person name="Markowitz V."/>
            <person name="Hugenholtz P."/>
            <person name="Kyrpides N.C."/>
            <person name="Klenk H.P."/>
            <person name="Chen F."/>
        </authorList>
    </citation>
    <scope>NUCLEOTIDE SEQUENCE [LARGE SCALE GENOMIC DNA]</scope>
    <source>
        <strain evidence="9">ATCC 33386 / NCTC 11300</strain>
    </source>
</reference>
<organism evidence="8 9">
    <name type="scientific">Sebaldella termitidis (strain ATCC 33386 / NCTC 11300)</name>
    <dbReference type="NCBI Taxonomy" id="526218"/>
    <lineage>
        <taxon>Bacteria</taxon>
        <taxon>Fusobacteriati</taxon>
        <taxon>Fusobacteriota</taxon>
        <taxon>Fusobacteriia</taxon>
        <taxon>Fusobacteriales</taxon>
        <taxon>Leptotrichiaceae</taxon>
        <taxon>Sebaldella</taxon>
    </lineage>
</organism>
<dbReference type="GO" id="GO:0019856">
    <property type="term" value="P:pyrimidine nucleobase biosynthetic process"/>
    <property type="evidence" value="ECO:0007669"/>
    <property type="project" value="TreeGrafter"/>
</dbReference>
<comment type="cofactor">
    <cofactor evidence="6">
        <name>Mg(2+)</name>
        <dbReference type="ChEBI" id="CHEBI:18420"/>
    </cofactor>
</comment>